<keyword evidence="6 12" id="KW-0653">Protein transport</keyword>
<dbReference type="AlphaFoldDB" id="A0A081BG06"/>
<comment type="similarity">
    <text evidence="12">Belongs to the OXA1/ALB3/YidC family. Type 2 subfamily.</text>
</comment>
<dbReference type="GO" id="GO:0005886">
    <property type="term" value="C:plasma membrane"/>
    <property type="evidence" value="ECO:0007669"/>
    <property type="project" value="UniProtKB-SubCell"/>
</dbReference>
<feature type="transmembrane region" description="Helical" evidence="12">
    <location>
        <begin position="168"/>
        <end position="188"/>
    </location>
</feature>
<evidence type="ECO:0000256" key="10">
    <source>
        <dbReference type="ARBA" id="ARBA00023186"/>
    </source>
</evidence>
<protein>
    <recommendedName>
        <fullName evidence="12">Membrane protein insertase YidC</fullName>
    </recommendedName>
    <alternativeName>
        <fullName evidence="12">Foldase YidC</fullName>
    </alternativeName>
    <alternativeName>
        <fullName evidence="12">Membrane integrase YidC</fullName>
    </alternativeName>
    <alternativeName>
        <fullName evidence="12">Membrane protein YidC</fullName>
    </alternativeName>
</protein>
<sequence length="306" mass="34162">MKNIKRASLFSLLAGLAIFLSGCVRTTKSGKPYGFIYDYLAKPGQNVMEWLAQFFNGSYGWAIIALTVLVRLVLLPVMISQMKKATIQQEKMSMIRPQMMEIQKRQKNAKTPEERNQIGQEMMALYRENGVSLTGGIGCLPLLIQMPIFAGLYAAIRYSPELSKSVFLGIPLGHASIVLAILAGLSYLGQSYLSMLGMPEDQKKQMRMTLVISPAMILFISISAPAGLGLYFFVGGIFACIQTLIINLYRPRIRKQIEAENANRPVKKVVVEETPVNRPENETPKKTASAVHEKNRNRNAGKQRHH</sequence>
<keyword evidence="9" id="KW-0564">Palmitate</keyword>
<feature type="compositionally biased region" description="Basic residues" evidence="13">
    <location>
        <begin position="297"/>
        <end position="306"/>
    </location>
</feature>
<dbReference type="PANTHER" id="PTHR12428:SF65">
    <property type="entry name" value="CYTOCHROME C OXIDASE ASSEMBLY PROTEIN COX18, MITOCHONDRIAL"/>
    <property type="match status" value="1"/>
</dbReference>
<dbReference type="InterPro" id="IPR023060">
    <property type="entry name" value="YidC/YidC1/YidC2_Firmicutes"/>
</dbReference>
<evidence type="ECO:0000256" key="5">
    <source>
        <dbReference type="ARBA" id="ARBA00022729"/>
    </source>
</evidence>
<evidence type="ECO:0000256" key="7">
    <source>
        <dbReference type="ARBA" id="ARBA00022989"/>
    </source>
</evidence>
<dbReference type="Proteomes" id="UP000028700">
    <property type="component" value="Unassembled WGS sequence"/>
</dbReference>
<dbReference type="EMBL" id="BBJM01000001">
    <property type="protein sequence ID" value="GAK46974.1"/>
    <property type="molecule type" value="Genomic_DNA"/>
</dbReference>
<dbReference type="PANTHER" id="PTHR12428">
    <property type="entry name" value="OXA1"/>
    <property type="match status" value="1"/>
</dbReference>
<feature type="transmembrane region" description="Helical" evidence="12">
    <location>
        <begin position="230"/>
        <end position="249"/>
    </location>
</feature>
<feature type="transmembrane region" description="Helical" evidence="12">
    <location>
        <begin position="50"/>
        <end position="74"/>
    </location>
</feature>
<keyword evidence="4 12" id="KW-0812">Transmembrane</keyword>
<dbReference type="HAMAP" id="MF_01811">
    <property type="entry name" value="YidC_type2"/>
    <property type="match status" value="1"/>
</dbReference>
<dbReference type="eggNOG" id="COG0706">
    <property type="taxonomic scope" value="Bacteria"/>
</dbReference>
<evidence type="ECO:0000259" key="14">
    <source>
        <dbReference type="Pfam" id="PF02096"/>
    </source>
</evidence>
<dbReference type="Pfam" id="PF02096">
    <property type="entry name" value="60KD_IMP"/>
    <property type="match status" value="1"/>
</dbReference>
<comment type="function">
    <text evidence="12">Required for the insertion and/or proper folding and/or complex formation of integral membrane proteins into the membrane. Involved in integration of membrane proteins that insert both dependently and independently of the Sec translocase complex, as well as at least some lipoproteins.</text>
</comment>
<accession>A0A081BG06</accession>
<dbReference type="OrthoDB" id="9780552at2"/>
<dbReference type="GO" id="GO:0032977">
    <property type="term" value="F:membrane insertase activity"/>
    <property type="evidence" value="ECO:0007669"/>
    <property type="project" value="InterPro"/>
</dbReference>
<evidence type="ECO:0000256" key="8">
    <source>
        <dbReference type="ARBA" id="ARBA00023136"/>
    </source>
</evidence>
<dbReference type="RefSeq" id="WP_034525668.1">
    <property type="nucleotide sequence ID" value="NZ_BBJM01000001.1"/>
</dbReference>
<keyword evidence="3 12" id="KW-1003">Cell membrane</keyword>
<keyword evidence="7 12" id="KW-1133">Transmembrane helix</keyword>
<feature type="region of interest" description="Disordered" evidence="13">
    <location>
        <begin position="270"/>
        <end position="306"/>
    </location>
</feature>
<dbReference type="GO" id="GO:0015031">
    <property type="term" value="P:protein transport"/>
    <property type="evidence" value="ECO:0007669"/>
    <property type="project" value="UniProtKB-KW"/>
</dbReference>
<evidence type="ECO:0000256" key="13">
    <source>
        <dbReference type="SAM" id="MobiDB-lite"/>
    </source>
</evidence>
<evidence type="ECO:0000313" key="15">
    <source>
        <dbReference type="EMBL" id="GAK46974.1"/>
    </source>
</evidence>
<dbReference type="NCBIfam" id="TIGR03592">
    <property type="entry name" value="yidC_oxa1_cterm"/>
    <property type="match status" value="1"/>
</dbReference>
<keyword evidence="10 12" id="KW-0143">Chaperone</keyword>
<keyword evidence="8 12" id="KW-0472">Membrane</keyword>
<dbReference type="PRINTS" id="PR00701">
    <property type="entry name" value="60KDINNERMP"/>
</dbReference>
<dbReference type="STRING" id="1291743.LOSG293_010730"/>
<dbReference type="GO" id="GO:0051205">
    <property type="term" value="P:protein insertion into membrane"/>
    <property type="evidence" value="ECO:0007669"/>
    <property type="project" value="TreeGrafter"/>
</dbReference>
<dbReference type="InterPro" id="IPR047196">
    <property type="entry name" value="YidC_ALB_C"/>
</dbReference>
<dbReference type="PROSITE" id="PS51257">
    <property type="entry name" value="PROKAR_LIPOPROTEIN"/>
    <property type="match status" value="1"/>
</dbReference>
<dbReference type="CDD" id="cd20070">
    <property type="entry name" value="5TM_YidC_Alb3"/>
    <property type="match status" value="1"/>
</dbReference>
<evidence type="ECO:0000313" key="16">
    <source>
        <dbReference type="Proteomes" id="UP000028700"/>
    </source>
</evidence>
<feature type="compositionally biased region" description="Basic and acidic residues" evidence="13">
    <location>
        <begin position="279"/>
        <end position="296"/>
    </location>
</feature>
<evidence type="ECO:0000256" key="1">
    <source>
        <dbReference type="ARBA" id="ARBA00004651"/>
    </source>
</evidence>
<evidence type="ECO:0000256" key="12">
    <source>
        <dbReference type="HAMAP-Rule" id="MF_01811"/>
    </source>
</evidence>
<gene>
    <name evidence="12 15" type="primary">yidC</name>
    <name evidence="15" type="ORF">LOSG293_010730</name>
</gene>
<keyword evidence="2 12" id="KW-0813">Transport</keyword>
<dbReference type="InterPro" id="IPR001708">
    <property type="entry name" value="YidC/ALB3/OXA1/COX18"/>
</dbReference>
<comment type="caution">
    <text evidence="15">The sequence shown here is derived from an EMBL/GenBank/DDBJ whole genome shotgun (WGS) entry which is preliminary data.</text>
</comment>
<comment type="subcellular location">
    <subcellularLocation>
        <location evidence="1 12">Cell membrane</location>
        <topology evidence="1 12">Multi-pass membrane protein</topology>
    </subcellularLocation>
</comment>
<keyword evidence="11 12" id="KW-0449">Lipoprotein</keyword>
<evidence type="ECO:0000256" key="2">
    <source>
        <dbReference type="ARBA" id="ARBA00022448"/>
    </source>
</evidence>
<evidence type="ECO:0000256" key="6">
    <source>
        <dbReference type="ARBA" id="ARBA00022927"/>
    </source>
</evidence>
<reference evidence="15" key="1">
    <citation type="journal article" date="2014" name="Genome Announc.">
        <title>Draft Genome Sequence of Lactobacillus oryzae Strain SG293T.</title>
        <authorList>
            <person name="Tanizawa Y."/>
            <person name="Fujisawa T."/>
            <person name="Mochizuki T."/>
            <person name="Kaminuma E."/>
            <person name="Nakamura Y."/>
            <person name="Tohno M."/>
        </authorList>
    </citation>
    <scope>NUCLEOTIDE SEQUENCE [LARGE SCALE GENOMIC DNA]</scope>
    <source>
        <strain evidence="15">SG293</strain>
    </source>
</reference>
<evidence type="ECO:0000256" key="9">
    <source>
        <dbReference type="ARBA" id="ARBA00023139"/>
    </source>
</evidence>
<organism evidence="15 16">
    <name type="scientific">Secundilactobacillus oryzae JCM 18671</name>
    <dbReference type="NCBI Taxonomy" id="1291743"/>
    <lineage>
        <taxon>Bacteria</taxon>
        <taxon>Bacillati</taxon>
        <taxon>Bacillota</taxon>
        <taxon>Bacilli</taxon>
        <taxon>Lactobacillales</taxon>
        <taxon>Lactobacillaceae</taxon>
        <taxon>Secundilactobacillus</taxon>
    </lineage>
</organism>
<proteinExistence type="inferred from homology"/>
<evidence type="ECO:0000256" key="4">
    <source>
        <dbReference type="ARBA" id="ARBA00022692"/>
    </source>
</evidence>
<keyword evidence="5 12" id="KW-0732">Signal</keyword>
<dbReference type="InterPro" id="IPR028055">
    <property type="entry name" value="YidC/Oxa/ALB_C"/>
</dbReference>
<keyword evidence="16" id="KW-1185">Reference proteome</keyword>
<feature type="transmembrane region" description="Helical" evidence="12">
    <location>
        <begin position="208"/>
        <end position="224"/>
    </location>
</feature>
<feature type="transmembrane region" description="Helical" evidence="12">
    <location>
        <begin position="131"/>
        <end position="156"/>
    </location>
</feature>
<evidence type="ECO:0000256" key="11">
    <source>
        <dbReference type="ARBA" id="ARBA00023288"/>
    </source>
</evidence>
<evidence type="ECO:0000256" key="3">
    <source>
        <dbReference type="ARBA" id="ARBA00022475"/>
    </source>
</evidence>
<name>A0A081BG06_9LACO</name>
<feature type="domain" description="Membrane insertase YidC/Oxa/ALB C-terminal" evidence="14">
    <location>
        <begin position="59"/>
        <end position="247"/>
    </location>
</feature>